<keyword evidence="4" id="KW-1185">Reference proteome</keyword>
<accession>A0AAE0JSV3</accession>
<evidence type="ECO:0000313" key="4">
    <source>
        <dbReference type="Proteomes" id="UP001287356"/>
    </source>
</evidence>
<organism evidence="3 4">
    <name type="scientific">Lasiosphaeria ovina</name>
    <dbReference type="NCBI Taxonomy" id="92902"/>
    <lineage>
        <taxon>Eukaryota</taxon>
        <taxon>Fungi</taxon>
        <taxon>Dikarya</taxon>
        <taxon>Ascomycota</taxon>
        <taxon>Pezizomycotina</taxon>
        <taxon>Sordariomycetes</taxon>
        <taxon>Sordariomycetidae</taxon>
        <taxon>Sordariales</taxon>
        <taxon>Lasiosphaeriaceae</taxon>
        <taxon>Lasiosphaeria</taxon>
    </lineage>
</organism>
<feature type="compositionally biased region" description="Low complexity" evidence="2">
    <location>
        <begin position="309"/>
        <end position="320"/>
    </location>
</feature>
<protein>
    <submittedName>
        <fullName evidence="3">Uncharacterized protein</fullName>
    </submittedName>
</protein>
<gene>
    <name evidence="3" type="ORF">B0T24DRAFT_660550</name>
</gene>
<dbReference type="SUPFAM" id="SSF51735">
    <property type="entry name" value="NAD(P)-binding Rossmann-fold domains"/>
    <property type="match status" value="1"/>
</dbReference>
<dbReference type="InterPro" id="IPR036291">
    <property type="entry name" value="NAD(P)-bd_dom_sf"/>
</dbReference>
<dbReference type="PANTHER" id="PTHR47534">
    <property type="entry name" value="YALI0E05731P"/>
    <property type="match status" value="1"/>
</dbReference>
<sequence>MVSLSQIQSSNARISSDLPAGLVAVFVGGTGAIGETTMKSFAKHAVSPRIYFIGWSKEAATRIQSDLEAVNPAGEYHFIAADVSLLRSVDDACREIKAKERAVNLVHLTSGTVAAGKDTTEGLRYQSAVAYYSRIRFIVNLLPLLQRAPALRRVLTVFGGTKEGSLDVNDLDSRRVPLGKLRGHLSSTVTLALESLAFEAPNVSFVHAFPGSVRSKSGVQRGRRVSSSNGNNSKAMPGAIYGALHSLFAVPPLLGLGGGTMPFTEAGERQLFVATSARFPARYHHHHKSSSSSSSSPVLGSGDASPGPVNTHNNNTTVGVSCPRGVPIARGTDARGGTGVYSVSYDAETAPHKVDELLQGLRDRDVVRKLWLHTEEEFVRATGSAFV</sequence>
<dbReference type="EMBL" id="JAULSN010000012">
    <property type="protein sequence ID" value="KAK3361246.1"/>
    <property type="molecule type" value="Genomic_DNA"/>
</dbReference>
<feature type="region of interest" description="Disordered" evidence="2">
    <location>
        <begin position="283"/>
        <end position="324"/>
    </location>
</feature>
<reference evidence="3" key="1">
    <citation type="journal article" date="2023" name="Mol. Phylogenet. Evol.">
        <title>Genome-scale phylogeny and comparative genomics of the fungal order Sordariales.</title>
        <authorList>
            <person name="Hensen N."/>
            <person name="Bonometti L."/>
            <person name="Westerberg I."/>
            <person name="Brannstrom I.O."/>
            <person name="Guillou S."/>
            <person name="Cros-Aarteil S."/>
            <person name="Calhoun S."/>
            <person name="Haridas S."/>
            <person name="Kuo A."/>
            <person name="Mondo S."/>
            <person name="Pangilinan J."/>
            <person name="Riley R."/>
            <person name="LaButti K."/>
            <person name="Andreopoulos B."/>
            <person name="Lipzen A."/>
            <person name="Chen C."/>
            <person name="Yan M."/>
            <person name="Daum C."/>
            <person name="Ng V."/>
            <person name="Clum A."/>
            <person name="Steindorff A."/>
            <person name="Ohm R.A."/>
            <person name="Martin F."/>
            <person name="Silar P."/>
            <person name="Natvig D.O."/>
            <person name="Lalanne C."/>
            <person name="Gautier V."/>
            <person name="Ament-Velasquez S.L."/>
            <person name="Kruys A."/>
            <person name="Hutchinson M.I."/>
            <person name="Powell A.J."/>
            <person name="Barry K."/>
            <person name="Miller A.N."/>
            <person name="Grigoriev I.V."/>
            <person name="Debuchy R."/>
            <person name="Gladieux P."/>
            <person name="Hiltunen Thoren M."/>
            <person name="Johannesson H."/>
        </authorList>
    </citation>
    <scope>NUCLEOTIDE SEQUENCE</scope>
    <source>
        <strain evidence="3">CBS 958.72</strain>
    </source>
</reference>
<name>A0AAE0JSV3_9PEZI</name>
<evidence type="ECO:0000313" key="3">
    <source>
        <dbReference type="EMBL" id="KAK3361246.1"/>
    </source>
</evidence>
<evidence type="ECO:0000256" key="2">
    <source>
        <dbReference type="SAM" id="MobiDB-lite"/>
    </source>
</evidence>
<reference evidence="3" key="2">
    <citation type="submission" date="2023-06" db="EMBL/GenBank/DDBJ databases">
        <authorList>
            <consortium name="Lawrence Berkeley National Laboratory"/>
            <person name="Haridas S."/>
            <person name="Hensen N."/>
            <person name="Bonometti L."/>
            <person name="Westerberg I."/>
            <person name="Brannstrom I.O."/>
            <person name="Guillou S."/>
            <person name="Cros-Aarteil S."/>
            <person name="Calhoun S."/>
            <person name="Kuo A."/>
            <person name="Mondo S."/>
            <person name="Pangilinan J."/>
            <person name="Riley R."/>
            <person name="Labutti K."/>
            <person name="Andreopoulos B."/>
            <person name="Lipzen A."/>
            <person name="Chen C."/>
            <person name="Yanf M."/>
            <person name="Daum C."/>
            <person name="Ng V."/>
            <person name="Clum A."/>
            <person name="Steindorff A."/>
            <person name="Ohm R."/>
            <person name="Martin F."/>
            <person name="Silar P."/>
            <person name="Natvig D."/>
            <person name="Lalanne C."/>
            <person name="Gautier V."/>
            <person name="Ament-Velasquez S.L."/>
            <person name="Kruys A."/>
            <person name="Hutchinson M.I."/>
            <person name="Powell A.J."/>
            <person name="Barry K."/>
            <person name="Miller A.N."/>
            <person name="Grigoriev I.V."/>
            <person name="Debuchy R."/>
            <person name="Gladieux P."/>
            <person name="Thoren M.H."/>
            <person name="Johannesson H."/>
        </authorList>
    </citation>
    <scope>NUCLEOTIDE SEQUENCE</scope>
    <source>
        <strain evidence="3">CBS 958.72</strain>
    </source>
</reference>
<evidence type="ECO:0000256" key="1">
    <source>
        <dbReference type="ARBA" id="ARBA00023002"/>
    </source>
</evidence>
<dbReference type="PANTHER" id="PTHR47534:SF3">
    <property type="entry name" value="ALCOHOL DEHYDROGENASE-LIKE C-TERMINAL DOMAIN-CONTAINING PROTEIN"/>
    <property type="match status" value="1"/>
</dbReference>
<comment type="caution">
    <text evidence="3">The sequence shown here is derived from an EMBL/GenBank/DDBJ whole genome shotgun (WGS) entry which is preliminary data.</text>
</comment>
<keyword evidence="1" id="KW-0560">Oxidoreductase</keyword>
<proteinExistence type="predicted"/>
<dbReference type="AlphaFoldDB" id="A0AAE0JSV3"/>
<dbReference type="GO" id="GO:0016491">
    <property type="term" value="F:oxidoreductase activity"/>
    <property type="evidence" value="ECO:0007669"/>
    <property type="project" value="UniProtKB-KW"/>
</dbReference>
<dbReference type="Proteomes" id="UP001287356">
    <property type="component" value="Unassembled WGS sequence"/>
</dbReference>
<dbReference type="InterPro" id="IPR052228">
    <property type="entry name" value="Sec_Metab_Biosynth_Oxidored"/>
</dbReference>
<dbReference type="Gene3D" id="3.40.50.720">
    <property type="entry name" value="NAD(P)-binding Rossmann-like Domain"/>
    <property type="match status" value="1"/>
</dbReference>